<dbReference type="Gene3D" id="3.40.1410.10">
    <property type="entry name" value="Chorismate lyase-like"/>
    <property type="match status" value="1"/>
</dbReference>
<dbReference type="Proteomes" id="UP000549765">
    <property type="component" value="Unassembled WGS sequence"/>
</dbReference>
<dbReference type="PANTHER" id="PTHR44846">
    <property type="entry name" value="MANNOSYL-D-GLYCERATE TRANSPORT/METABOLISM SYSTEM REPRESSOR MNGR-RELATED"/>
    <property type="match status" value="1"/>
</dbReference>
<dbReference type="RefSeq" id="WP_168722591.1">
    <property type="nucleotide sequence ID" value="NZ_JAAXPN010000010.1"/>
</dbReference>
<evidence type="ECO:0000313" key="5">
    <source>
        <dbReference type="EMBL" id="NKZ24796.1"/>
    </source>
</evidence>
<comment type="caution">
    <text evidence="5">The sequence shown here is derived from an EMBL/GenBank/DDBJ whole genome shotgun (WGS) entry which is preliminary data.</text>
</comment>
<keyword evidence="1" id="KW-0805">Transcription regulation</keyword>
<accession>A0A7X6N2X1</accession>
<dbReference type="InterPro" id="IPR036388">
    <property type="entry name" value="WH-like_DNA-bd_sf"/>
</dbReference>
<evidence type="ECO:0000256" key="3">
    <source>
        <dbReference type="ARBA" id="ARBA00023163"/>
    </source>
</evidence>
<dbReference type="Pfam" id="PF00392">
    <property type="entry name" value="GntR"/>
    <property type="match status" value="1"/>
</dbReference>
<dbReference type="SMART" id="SM00345">
    <property type="entry name" value="HTH_GNTR"/>
    <property type="match status" value="1"/>
</dbReference>
<dbReference type="PRINTS" id="PR00035">
    <property type="entry name" value="HTHGNTR"/>
</dbReference>
<proteinExistence type="predicted"/>
<name>A0A7X6N2X1_9LACO</name>
<dbReference type="PROSITE" id="PS50949">
    <property type="entry name" value="HTH_GNTR"/>
    <property type="match status" value="1"/>
</dbReference>
<dbReference type="SUPFAM" id="SSF46785">
    <property type="entry name" value="Winged helix' DNA-binding domain"/>
    <property type="match status" value="1"/>
</dbReference>
<dbReference type="InterPro" id="IPR050679">
    <property type="entry name" value="Bact_HTH_transcr_reg"/>
</dbReference>
<organism evidence="5 6">
    <name type="scientific">Periweissella fabalis</name>
    <dbReference type="NCBI Taxonomy" id="1070421"/>
    <lineage>
        <taxon>Bacteria</taxon>
        <taxon>Bacillati</taxon>
        <taxon>Bacillota</taxon>
        <taxon>Bacilli</taxon>
        <taxon>Lactobacillales</taxon>
        <taxon>Lactobacillaceae</taxon>
        <taxon>Periweissella</taxon>
    </lineage>
</organism>
<keyword evidence="2" id="KW-0238">DNA-binding</keyword>
<evidence type="ECO:0000313" key="6">
    <source>
        <dbReference type="Proteomes" id="UP000549765"/>
    </source>
</evidence>
<sequence length="233" mass="26415">MGSPIYLQIHNELKRQIEFGKYKVGDKIPAERDLAVEFGVSRMTLRQAVQTLADEGILERRVGDGTYVANQKVQEKMAGITSFTELMRAQGKIPSSKVIAYHNAVQPSLSEIEQLQLNAGERVLRMERIRYGNDEPISLETATIPSRLVENLDRKAITKGLYQALKTQGLEVGHAQQTVTAQLATEKVAEYLDIRRGDAVLHLRQVSFLKDSKPFEYVRTQYVGARFEFYLEK</sequence>
<dbReference type="SUPFAM" id="SSF64288">
    <property type="entry name" value="Chorismate lyase-like"/>
    <property type="match status" value="1"/>
</dbReference>
<feature type="domain" description="HTH gntR-type" evidence="4">
    <location>
        <begin position="3"/>
        <end position="71"/>
    </location>
</feature>
<keyword evidence="3" id="KW-0804">Transcription</keyword>
<dbReference type="GO" id="GO:0003700">
    <property type="term" value="F:DNA-binding transcription factor activity"/>
    <property type="evidence" value="ECO:0007669"/>
    <property type="project" value="InterPro"/>
</dbReference>
<dbReference type="InterPro" id="IPR011663">
    <property type="entry name" value="UTRA"/>
</dbReference>
<evidence type="ECO:0000259" key="4">
    <source>
        <dbReference type="PROSITE" id="PS50949"/>
    </source>
</evidence>
<dbReference type="Pfam" id="PF07702">
    <property type="entry name" value="UTRA"/>
    <property type="match status" value="1"/>
</dbReference>
<evidence type="ECO:0000256" key="1">
    <source>
        <dbReference type="ARBA" id="ARBA00023015"/>
    </source>
</evidence>
<dbReference type="GO" id="GO:0045892">
    <property type="term" value="P:negative regulation of DNA-templated transcription"/>
    <property type="evidence" value="ECO:0007669"/>
    <property type="project" value="TreeGrafter"/>
</dbReference>
<reference evidence="5 6" key="1">
    <citation type="submission" date="2020-04" db="EMBL/GenBank/DDBJ databases">
        <title>MicrobeNet Type strains.</title>
        <authorList>
            <person name="Nicholson A.C."/>
        </authorList>
    </citation>
    <scope>NUCLEOTIDE SEQUENCE [LARGE SCALE GENOMIC DNA]</scope>
    <source>
        <strain evidence="5 6">CCUG 61472</strain>
    </source>
</reference>
<dbReference type="InterPro" id="IPR028978">
    <property type="entry name" value="Chorismate_lyase_/UTRA_dom_sf"/>
</dbReference>
<dbReference type="Gene3D" id="1.10.10.10">
    <property type="entry name" value="Winged helix-like DNA-binding domain superfamily/Winged helix DNA-binding domain"/>
    <property type="match status" value="1"/>
</dbReference>
<dbReference type="EMBL" id="JAAXPN010000010">
    <property type="protein sequence ID" value="NKZ24796.1"/>
    <property type="molecule type" value="Genomic_DNA"/>
</dbReference>
<evidence type="ECO:0000256" key="2">
    <source>
        <dbReference type="ARBA" id="ARBA00023125"/>
    </source>
</evidence>
<dbReference type="AlphaFoldDB" id="A0A7X6N2X1"/>
<dbReference type="SMART" id="SM00866">
    <property type="entry name" value="UTRA"/>
    <property type="match status" value="1"/>
</dbReference>
<dbReference type="CDD" id="cd07377">
    <property type="entry name" value="WHTH_GntR"/>
    <property type="match status" value="1"/>
</dbReference>
<gene>
    <name evidence="5" type="ORF">HF964_08330</name>
</gene>
<dbReference type="PANTHER" id="PTHR44846:SF1">
    <property type="entry name" value="MANNOSYL-D-GLYCERATE TRANSPORT_METABOLISM SYSTEM REPRESSOR MNGR-RELATED"/>
    <property type="match status" value="1"/>
</dbReference>
<dbReference type="InterPro" id="IPR036390">
    <property type="entry name" value="WH_DNA-bd_sf"/>
</dbReference>
<protein>
    <submittedName>
        <fullName evidence="5">GntR family transcriptional regulator</fullName>
    </submittedName>
</protein>
<dbReference type="InterPro" id="IPR000524">
    <property type="entry name" value="Tscrpt_reg_HTH_GntR"/>
</dbReference>
<dbReference type="FunFam" id="1.10.10.10:FF:000079">
    <property type="entry name" value="GntR family transcriptional regulator"/>
    <property type="match status" value="1"/>
</dbReference>
<dbReference type="GO" id="GO:0003677">
    <property type="term" value="F:DNA binding"/>
    <property type="evidence" value="ECO:0007669"/>
    <property type="project" value="UniProtKB-KW"/>
</dbReference>
<keyword evidence="6" id="KW-1185">Reference proteome</keyword>